<proteinExistence type="inferred from homology"/>
<comment type="similarity">
    <text evidence="1">Belongs to the HicA mRNA interferase family.</text>
</comment>
<dbReference type="InterPro" id="IPR038570">
    <property type="entry name" value="HicA_sf"/>
</dbReference>
<dbReference type="Proteomes" id="UP000018348">
    <property type="component" value="Unassembled WGS sequence"/>
</dbReference>
<evidence type="ECO:0000313" key="9">
    <source>
        <dbReference type="Proteomes" id="UP000018348"/>
    </source>
</evidence>
<dbReference type="GO" id="GO:0003729">
    <property type="term" value="F:mRNA binding"/>
    <property type="evidence" value="ECO:0007669"/>
    <property type="project" value="InterPro"/>
</dbReference>
<name>T2IF81_CROWT</name>
<organism evidence="8 9">
    <name type="scientific">Crocosphaera watsonii WH 8502</name>
    <dbReference type="NCBI Taxonomy" id="423474"/>
    <lineage>
        <taxon>Bacteria</taxon>
        <taxon>Bacillati</taxon>
        <taxon>Cyanobacteriota</taxon>
        <taxon>Cyanophyceae</taxon>
        <taxon>Oscillatoriophycideae</taxon>
        <taxon>Chroococcales</taxon>
        <taxon>Aphanothecaceae</taxon>
        <taxon>Crocosphaera</taxon>
    </lineage>
</organism>
<evidence type="ECO:0000256" key="7">
    <source>
        <dbReference type="ARBA" id="ARBA00023016"/>
    </source>
</evidence>
<reference evidence="8 9" key="2">
    <citation type="submission" date="2013-09" db="EMBL/GenBank/DDBJ databases">
        <title>Whole genome comparison of six Crocosphaera watsonii strains with differing phenotypes.</title>
        <authorList>
            <person name="Bench S.R."/>
            <person name="Heller P."/>
            <person name="Frank I."/>
            <person name="Arciniega M."/>
            <person name="Shilova I.N."/>
            <person name="Zehr J.P."/>
        </authorList>
    </citation>
    <scope>NUCLEOTIDE SEQUENCE [LARGE SCALE GENOMIC DNA]</scope>
    <source>
        <strain evidence="8 9">WH 8502</strain>
    </source>
</reference>
<dbReference type="AlphaFoldDB" id="T2IF81"/>
<keyword evidence="2" id="KW-1277">Toxin-antitoxin system</keyword>
<keyword evidence="4" id="KW-0255">Endonuclease</keyword>
<evidence type="ECO:0000256" key="5">
    <source>
        <dbReference type="ARBA" id="ARBA00022801"/>
    </source>
</evidence>
<dbReference type="Gene3D" id="3.30.920.30">
    <property type="entry name" value="Hypothetical protein"/>
    <property type="match status" value="1"/>
</dbReference>
<gene>
    <name evidence="8" type="ORF">CWATWH8502_1732</name>
</gene>
<dbReference type="GO" id="GO:0016787">
    <property type="term" value="F:hydrolase activity"/>
    <property type="evidence" value="ECO:0007669"/>
    <property type="project" value="UniProtKB-KW"/>
</dbReference>
<dbReference type="InterPro" id="IPR012933">
    <property type="entry name" value="HicA_mRNA_interferase"/>
</dbReference>
<reference evidence="8 9" key="1">
    <citation type="submission" date="2013-01" db="EMBL/GenBank/DDBJ databases">
        <authorList>
            <person name="Bench S."/>
        </authorList>
    </citation>
    <scope>NUCLEOTIDE SEQUENCE [LARGE SCALE GENOMIC DNA]</scope>
    <source>
        <strain evidence="8 9">WH 8502</strain>
    </source>
</reference>
<keyword evidence="5" id="KW-0378">Hydrolase</keyword>
<evidence type="ECO:0000256" key="6">
    <source>
        <dbReference type="ARBA" id="ARBA00022884"/>
    </source>
</evidence>
<accession>T2IF81</accession>
<dbReference type="SUPFAM" id="SSF54786">
    <property type="entry name" value="YcfA/nrd intein domain"/>
    <property type="match status" value="1"/>
</dbReference>
<evidence type="ECO:0000256" key="4">
    <source>
        <dbReference type="ARBA" id="ARBA00022759"/>
    </source>
</evidence>
<keyword evidence="7" id="KW-0346">Stress response</keyword>
<keyword evidence="3" id="KW-0540">Nuclease</keyword>
<dbReference type="RefSeq" id="WP_021830809.1">
    <property type="nucleotide sequence ID" value="NZ_CAQK01000489.1"/>
</dbReference>
<dbReference type="GO" id="GO:0004519">
    <property type="term" value="F:endonuclease activity"/>
    <property type="evidence" value="ECO:0007669"/>
    <property type="project" value="UniProtKB-KW"/>
</dbReference>
<sequence>MPKLPNVTGNQLIQVLNKVGFQFVRQKGSHMRLRHEDGRVVTVPVHIAIRNDS</sequence>
<keyword evidence="6" id="KW-0694">RNA-binding</keyword>
<protein>
    <recommendedName>
        <fullName evidence="10">YcfA family protein</fullName>
    </recommendedName>
</protein>
<evidence type="ECO:0000256" key="2">
    <source>
        <dbReference type="ARBA" id="ARBA00022649"/>
    </source>
</evidence>
<dbReference type="GeneID" id="88769453"/>
<dbReference type="Pfam" id="PF07927">
    <property type="entry name" value="HicA_toxin"/>
    <property type="match status" value="1"/>
</dbReference>
<evidence type="ECO:0000256" key="3">
    <source>
        <dbReference type="ARBA" id="ARBA00022722"/>
    </source>
</evidence>
<comment type="caution">
    <text evidence="8">The sequence shown here is derived from an EMBL/GenBank/DDBJ whole genome shotgun (WGS) entry which is preliminary data.</text>
</comment>
<evidence type="ECO:0000313" key="8">
    <source>
        <dbReference type="EMBL" id="CCQ51549.1"/>
    </source>
</evidence>
<dbReference type="EMBL" id="CAQK01000489">
    <property type="protein sequence ID" value="CCQ51549.1"/>
    <property type="molecule type" value="Genomic_DNA"/>
</dbReference>
<evidence type="ECO:0008006" key="10">
    <source>
        <dbReference type="Google" id="ProtNLM"/>
    </source>
</evidence>
<evidence type="ECO:0000256" key="1">
    <source>
        <dbReference type="ARBA" id="ARBA00006620"/>
    </source>
</evidence>